<dbReference type="EC" id="3.1.3.48" evidence="5"/>
<dbReference type="PANTHER" id="PTHR39181">
    <property type="entry name" value="TYROSINE-PROTEIN PHOSPHATASE YWQE"/>
    <property type="match status" value="1"/>
</dbReference>
<name>A0ABX2T1J8_9BACL</name>
<keyword evidence="7" id="KW-1185">Reference proteome</keyword>
<evidence type="ECO:0000313" key="6">
    <source>
        <dbReference type="EMBL" id="NYS47533.1"/>
    </source>
</evidence>
<evidence type="ECO:0000256" key="3">
    <source>
        <dbReference type="ARBA" id="ARBA00022912"/>
    </source>
</evidence>
<protein>
    <recommendedName>
        <fullName evidence="5">Tyrosine-protein phosphatase</fullName>
        <ecNumber evidence="5">3.1.3.48</ecNumber>
    </recommendedName>
</protein>
<dbReference type="RefSeq" id="WP_179941322.1">
    <property type="nucleotide sequence ID" value="NZ_JACBYF010000008.1"/>
</dbReference>
<evidence type="ECO:0000313" key="7">
    <source>
        <dbReference type="Proteomes" id="UP000531840"/>
    </source>
</evidence>
<keyword evidence="3 5" id="KW-0904">Protein phosphatase</keyword>
<dbReference type="Gene3D" id="3.20.20.140">
    <property type="entry name" value="Metal-dependent hydrolases"/>
    <property type="match status" value="1"/>
</dbReference>
<dbReference type="Proteomes" id="UP000531840">
    <property type="component" value="Unassembled WGS sequence"/>
</dbReference>
<comment type="similarity">
    <text evidence="1 5">Belongs to the metallo-dependent hydrolases superfamily. CpsB/CapC family.</text>
</comment>
<sequence>MIDIHSHMIFGVDDGPKTLEESLELIDDAYKKGIKKIIATSHRRKGMFETPEQIIQKNFNTILENVKNKYDDLVIYYGAEIYYTLDIVRKLENREIPTLANTDYVLVEFSSNVSKRDILKAIDSVLILGLKPIIAHLERYNISEDNNLVESIINKGAYIQVNAASILKPKLFGDKEKIYKKRAKNLLKNDFVHFVASDMHNLATRKNYLNDAYDIISRNYGEKVAQEVIINNQEKLINNILI</sequence>
<evidence type="ECO:0000256" key="4">
    <source>
        <dbReference type="ARBA" id="ARBA00051722"/>
    </source>
</evidence>
<dbReference type="PIRSF" id="PIRSF016557">
    <property type="entry name" value="Caps_synth_CpsB"/>
    <property type="match status" value="1"/>
</dbReference>
<evidence type="ECO:0000256" key="2">
    <source>
        <dbReference type="ARBA" id="ARBA00022801"/>
    </source>
</evidence>
<proteinExistence type="inferred from homology"/>
<reference evidence="6 7" key="1">
    <citation type="submission" date="2020-07" db="EMBL/GenBank/DDBJ databases">
        <title>MOT database genomes.</title>
        <authorList>
            <person name="Joseph S."/>
            <person name="Aduse-Opoku J."/>
            <person name="Hashim A."/>
            <person name="Wade W."/>
            <person name="Curtis M."/>
        </authorList>
    </citation>
    <scope>NUCLEOTIDE SEQUENCE [LARGE SCALE GENOMIC DNA]</scope>
    <source>
        <strain evidence="6 7">CIP 106318</strain>
    </source>
</reference>
<accession>A0ABX2T1J8</accession>
<organism evidence="6 7">
    <name type="scientific">Gemelliphila palaticanis</name>
    <dbReference type="NCBI Taxonomy" id="81950"/>
    <lineage>
        <taxon>Bacteria</taxon>
        <taxon>Bacillati</taxon>
        <taxon>Bacillota</taxon>
        <taxon>Bacilli</taxon>
        <taxon>Bacillales</taxon>
        <taxon>Gemellaceae</taxon>
        <taxon>Gemelliphila</taxon>
    </lineage>
</organism>
<dbReference type="SUPFAM" id="SSF51556">
    <property type="entry name" value="Metallo-dependent hydrolases"/>
    <property type="match status" value="1"/>
</dbReference>
<evidence type="ECO:0000256" key="5">
    <source>
        <dbReference type="PIRNR" id="PIRNR016557"/>
    </source>
</evidence>
<dbReference type="PANTHER" id="PTHR39181:SF1">
    <property type="entry name" value="TYROSINE-PROTEIN PHOSPHATASE YWQE"/>
    <property type="match status" value="1"/>
</dbReference>
<dbReference type="InterPro" id="IPR016667">
    <property type="entry name" value="Caps_polysacc_synth_CpsB/CapC"/>
</dbReference>
<gene>
    <name evidence="6" type="ORF">HZY85_04895</name>
</gene>
<keyword evidence="2 5" id="KW-0378">Hydrolase</keyword>
<evidence type="ECO:0000256" key="1">
    <source>
        <dbReference type="ARBA" id="ARBA00005750"/>
    </source>
</evidence>
<dbReference type="Pfam" id="PF19567">
    <property type="entry name" value="CpsB_CapC"/>
    <property type="match status" value="1"/>
</dbReference>
<dbReference type="EMBL" id="JACBYF010000008">
    <property type="protein sequence ID" value="NYS47533.1"/>
    <property type="molecule type" value="Genomic_DNA"/>
</dbReference>
<comment type="caution">
    <text evidence="6">The sequence shown here is derived from an EMBL/GenBank/DDBJ whole genome shotgun (WGS) entry which is preliminary data.</text>
</comment>
<dbReference type="InterPro" id="IPR032466">
    <property type="entry name" value="Metal_Hydrolase"/>
</dbReference>
<comment type="catalytic activity">
    <reaction evidence="4 5">
        <text>O-phospho-L-tyrosyl-[protein] + H2O = L-tyrosyl-[protein] + phosphate</text>
        <dbReference type="Rhea" id="RHEA:10684"/>
        <dbReference type="Rhea" id="RHEA-COMP:10136"/>
        <dbReference type="Rhea" id="RHEA-COMP:20101"/>
        <dbReference type="ChEBI" id="CHEBI:15377"/>
        <dbReference type="ChEBI" id="CHEBI:43474"/>
        <dbReference type="ChEBI" id="CHEBI:46858"/>
        <dbReference type="ChEBI" id="CHEBI:61978"/>
        <dbReference type="EC" id="3.1.3.48"/>
    </reaction>
</comment>